<dbReference type="Proteomes" id="UP000613974">
    <property type="component" value="Unassembled WGS sequence"/>
</dbReference>
<feature type="region of interest" description="Disordered" evidence="1">
    <location>
        <begin position="1"/>
        <end position="31"/>
    </location>
</feature>
<organism evidence="2 3">
    <name type="scientific">Streptomyces nojiriensis</name>
    <dbReference type="NCBI Taxonomy" id="66374"/>
    <lineage>
        <taxon>Bacteria</taxon>
        <taxon>Bacillati</taxon>
        <taxon>Actinomycetota</taxon>
        <taxon>Actinomycetes</taxon>
        <taxon>Kitasatosporales</taxon>
        <taxon>Streptomycetaceae</taxon>
        <taxon>Streptomyces</taxon>
    </lineage>
</organism>
<feature type="compositionally biased region" description="Basic and acidic residues" evidence="1">
    <location>
        <begin position="11"/>
        <end position="20"/>
    </location>
</feature>
<dbReference type="InterPro" id="IPR014487">
    <property type="entry name" value="DUF3151"/>
</dbReference>
<reference evidence="3" key="1">
    <citation type="submission" date="2023-07" db="EMBL/GenBank/DDBJ databases">
        <title>Whole genome shotgun sequence of Streptomyces nojiriensis NBRC 13794.</title>
        <authorList>
            <person name="Komaki H."/>
            <person name="Tamura T."/>
        </authorList>
    </citation>
    <scope>NUCLEOTIDE SEQUENCE [LARGE SCALE GENOMIC DNA]</scope>
    <source>
        <strain evidence="3">NBRC 13794</strain>
    </source>
</reference>
<comment type="caution">
    <text evidence="2">The sequence shown here is derived from an EMBL/GenBank/DDBJ whole genome shotgun (WGS) entry which is preliminary data.</text>
</comment>
<name>A0ABQ3SZI8_9ACTN</name>
<gene>
    <name evidence="2" type="ORF">Snoj_72400</name>
</gene>
<evidence type="ECO:0008006" key="4">
    <source>
        <dbReference type="Google" id="ProtNLM"/>
    </source>
</evidence>
<evidence type="ECO:0000313" key="3">
    <source>
        <dbReference type="Proteomes" id="UP000613974"/>
    </source>
</evidence>
<evidence type="ECO:0000313" key="2">
    <source>
        <dbReference type="EMBL" id="GHI73322.1"/>
    </source>
</evidence>
<dbReference type="Pfam" id="PF11349">
    <property type="entry name" value="DUF3151"/>
    <property type="match status" value="1"/>
</dbReference>
<sequence length="174" mass="18507">MRVTRQGRGAADQRIRRGGDSEGTAGFADHRTRQTGGMSIHQNLLGGPAPTHLPDEPGREAIAAGTPAVEVAAAHPTSSLAWAILADEAFAAGSTVESYAYARTGYHRGLDALRRAGWKGHGPVPWEHEPNRGFLRALHALARAAEAIGEKEEYERCSTFLRDSSPTAADTLSA</sequence>
<keyword evidence="3" id="KW-1185">Reference proteome</keyword>
<proteinExistence type="predicted"/>
<feature type="region of interest" description="Disordered" evidence="1">
    <location>
        <begin position="38"/>
        <end position="57"/>
    </location>
</feature>
<protein>
    <recommendedName>
        <fullName evidence="4">DUF3151 domain-containing protein</fullName>
    </recommendedName>
</protein>
<dbReference type="EMBL" id="BNEC01000005">
    <property type="protein sequence ID" value="GHI73322.1"/>
    <property type="molecule type" value="Genomic_DNA"/>
</dbReference>
<accession>A0ABQ3SZI8</accession>
<evidence type="ECO:0000256" key="1">
    <source>
        <dbReference type="SAM" id="MobiDB-lite"/>
    </source>
</evidence>